<dbReference type="EMBL" id="JAADYS010001036">
    <property type="protein sequence ID" value="KAF4465428.1"/>
    <property type="molecule type" value="Genomic_DNA"/>
</dbReference>
<dbReference type="Gene3D" id="1.25.40.20">
    <property type="entry name" value="Ankyrin repeat-containing domain"/>
    <property type="match status" value="2"/>
</dbReference>
<dbReference type="InterPro" id="IPR002110">
    <property type="entry name" value="Ankyrin_rpt"/>
</dbReference>
<evidence type="ECO:0000256" key="2">
    <source>
        <dbReference type="PROSITE-ProRule" id="PRU00023"/>
    </source>
</evidence>
<keyword evidence="5" id="KW-1185">Reference proteome</keyword>
<feature type="domain" description="Nephrocystin 3-like N-terminal" evidence="3">
    <location>
        <begin position="270"/>
        <end position="361"/>
    </location>
</feature>
<dbReference type="PANTHER" id="PTHR10039">
    <property type="entry name" value="AMELOGENIN"/>
    <property type="match status" value="1"/>
</dbReference>
<proteinExistence type="predicted"/>
<name>A0A8H4LC53_9HYPO</name>
<organism evidence="4 5">
    <name type="scientific">Fusarium albosuccineum</name>
    <dbReference type="NCBI Taxonomy" id="1237068"/>
    <lineage>
        <taxon>Eukaryota</taxon>
        <taxon>Fungi</taxon>
        <taxon>Dikarya</taxon>
        <taxon>Ascomycota</taxon>
        <taxon>Pezizomycotina</taxon>
        <taxon>Sordariomycetes</taxon>
        <taxon>Hypocreomycetidae</taxon>
        <taxon>Hypocreales</taxon>
        <taxon>Nectriaceae</taxon>
        <taxon>Fusarium</taxon>
        <taxon>Fusarium decemcellulare species complex</taxon>
    </lineage>
</organism>
<dbReference type="SUPFAM" id="SSF48403">
    <property type="entry name" value="Ankyrin repeat"/>
    <property type="match status" value="1"/>
</dbReference>
<feature type="repeat" description="ANK" evidence="2">
    <location>
        <begin position="1018"/>
        <end position="1045"/>
    </location>
</feature>
<dbReference type="SMART" id="SM00248">
    <property type="entry name" value="ANK"/>
    <property type="match status" value="3"/>
</dbReference>
<dbReference type="InterPro" id="IPR036770">
    <property type="entry name" value="Ankyrin_rpt-contain_sf"/>
</dbReference>
<dbReference type="OrthoDB" id="7464126at2759"/>
<protein>
    <submittedName>
        <fullName evidence="4">Ankyrin repeat-containing</fullName>
    </submittedName>
</protein>
<dbReference type="Proteomes" id="UP000554235">
    <property type="component" value="Unassembled WGS sequence"/>
</dbReference>
<evidence type="ECO:0000313" key="5">
    <source>
        <dbReference type="Proteomes" id="UP000554235"/>
    </source>
</evidence>
<keyword evidence="2" id="KW-0040">ANK repeat</keyword>
<gene>
    <name evidence="4" type="ORF">FALBO_7725</name>
</gene>
<dbReference type="PANTHER" id="PTHR10039:SF10">
    <property type="entry name" value="NACHT DOMAIN-CONTAINING PROTEIN"/>
    <property type="match status" value="1"/>
</dbReference>
<evidence type="ECO:0000259" key="3">
    <source>
        <dbReference type="Pfam" id="PF24883"/>
    </source>
</evidence>
<dbReference type="InterPro" id="IPR056884">
    <property type="entry name" value="NPHP3-like_N"/>
</dbReference>
<feature type="repeat" description="ANK" evidence="2">
    <location>
        <begin position="978"/>
        <end position="1010"/>
    </location>
</feature>
<accession>A0A8H4LC53</accession>
<sequence length="1167" mass="131067">MSVVVPSPTPLCPDVRLAKVVSEFGAGLDEKHRPIFKTWQTHSPPSESDVIRLTEEVNRDGSRLHQGSWRAFGTRLFKLLDQIQILIKPGDILVSGSQNMVASGVWAAVRMSLEIATGYLSYFERVSLLLMRLGHTTVIQRERISLFPNDHELKGFMCEYLIVIVELCKTIIRFEGKRFLAQLTSGLTLEKDFKEFETQLGFWSKVINKKLVYLNEKAQANSSAAICSTISFWSESRRREAEDWRIQVLRQLSPHQDEFESTWRRQRRKGTVEWILDDQRYADWRSASASSTLLIYGSIGSGKTVTMANITGKVWSTLSSQQEQSTPYGVASFFCQFRNQKTLLPRVIFGSIAHQFLRSLGLSVNHSAFAIIVQILQLTTLTLSLITSKIGAQGMYLWVVLQIDALFPLYSESVTTLGDICHLLTRLPTGLFNSFEQALGKITDQKYGSRIFQLVAAAMCPLMKNELRVALNIQPGVPVWDSCTLARDPEAMIYRCGGGLLEIDEEDDTVHFIHHSALQHLLTDVQTDYPDNDAMDDDKSLPNASPFGFPRTPNHDPVKCQEKHRHEPYLFSANQANVTIGYICITALSLEHHDRRISRPKKMAYPLARFMRGVLQRKGKYQNTSEFDITRIIEDLSRAKPSANSNGAQLVFGYPGAHWLAHTSQPCSDPEDEVIFHRLFVKLIRENAPGLRFPWGEDTGDSHTITWAKDHRHLRLLYDLLPHAIGLDFRGIVQSFSTVPDSQLSGLACHGETLKDALCRFVDFHFLDEIGVDTLLKLGASPNKGYNTGSLKGITPLQLVIKRISNPPTCKIDVVRRLLEAGADTRGSECASPPILLAINRNWAEGYQLLFSHGARVVAVREEFNKLLALNLAVFCEPDAGKMIEDLVASGAMMENYFKEAWLPVATRLIDVRAARSWKLPTFSGEETDWVDVNRVDVDRPWLFLHDFVSSEESSQADRRVLEPLVKTKSDPHLISMNGMTPLGLAVQLSATHLARELLQAGADPHKRYYAGKHAFSDPQLPLLTAARKGCIEMVRLLLANGASVLDNVSGKTILAMALQEETELGETSEWIPSRFDAIAQFLNGYPLKMDEILVSPASLLITITRAVSKREDDDGQEEYQPCMMNKIQDSGKLLTMGVKHFIRTGMVNYDRNEDMETAVPSSYTRG</sequence>
<evidence type="ECO:0000313" key="4">
    <source>
        <dbReference type="EMBL" id="KAF4465428.1"/>
    </source>
</evidence>
<dbReference type="Pfam" id="PF24883">
    <property type="entry name" value="NPHP3_N"/>
    <property type="match status" value="1"/>
</dbReference>
<dbReference type="AlphaFoldDB" id="A0A8H4LC53"/>
<keyword evidence="1" id="KW-0677">Repeat</keyword>
<comment type="caution">
    <text evidence="4">The sequence shown here is derived from an EMBL/GenBank/DDBJ whole genome shotgun (WGS) entry which is preliminary data.</text>
</comment>
<dbReference type="PROSITE" id="PS50297">
    <property type="entry name" value="ANK_REP_REGION"/>
    <property type="match status" value="2"/>
</dbReference>
<evidence type="ECO:0000256" key="1">
    <source>
        <dbReference type="ARBA" id="ARBA00022737"/>
    </source>
</evidence>
<dbReference type="Pfam" id="PF12796">
    <property type="entry name" value="Ank_2"/>
    <property type="match status" value="1"/>
</dbReference>
<reference evidence="4 5" key="1">
    <citation type="submission" date="2020-01" db="EMBL/GenBank/DDBJ databases">
        <title>Identification and distribution of gene clusters putatively required for synthesis of sphingolipid metabolism inhibitors in phylogenetically diverse species of the filamentous fungus Fusarium.</title>
        <authorList>
            <person name="Kim H.-S."/>
            <person name="Busman M."/>
            <person name="Brown D.W."/>
            <person name="Divon H."/>
            <person name="Uhlig S."/>
            <person name="Proctor R.H."/>
        </authorList>
    </citation>
    <scope>NUCLEOTIDE SEQUENCE [LARGE SCALE GENOMIC DNA]</scope>
    <source>
        <strain evidence="4 5">NRRL 20459</strain>
    </source>
</reference>
<dbReference type="PROSITE" id="PS50088">
    <property type="entry name" value="ANK_REPEAT"/>
    <property type="match status" value="2"/>
</dbReference>